<dbReference type="RefSeq" id="WP_066692236.1">
    <property type="nucleotide sequence ID" value="NZ_CP117025.1"/>
</dbReference>
<dbReference type="InterPro" id="IPR023214">
    <property type="entry name" value="HAD_sf"/>
</dbReference>
<sequence>MLPALAHVRDWIFDLDNTLYPASSNLFAEIEARMGHYICDLLGCDAEEARRVQKLHFHNHGTSLSGLMAEQAVDPHHFLDFVHDIDLSPLVPDPDLPRLLAALPGRKLVFTNGDAAYAGRVLAKLGLSDSFAGIHDIHATAYHPKPHVSAYEGLCAAWEIDPTTALFAEDMARNLVPAKAAGMTTVWVDNGSEQGPGTARDHIDYITHDIVAWLRFVEES</sequence>
<comment type="caution">
    <text evidence="1">The sequence shown here is derived from an EMBL/GenBank/DDBJ whole genome shotgun (WGS) entry which is preliminary data.</text>
</comment>
<dbReference type="NCBIfam" id="TIGR01993">
    <property type="entry name" value="Pyr-5-nucltdase"/>
    <property type="match status" value="1"/>
</dbReference>
<keyword evidence="1" id="KW-0378">Hydrolase</keyword>
<dbReference type="Gene3D" id="1.10.150.450">
    <property type="match status" value="1"/>
</dbReference>
<dbReference type="PANTHER" id="PTHR12725:SF117">
    <property type="entry name" value="HALOACID DEHALOGENASE-LIKE HYDROLASE"/>
    <property type="match status" value="1"/>
</dbReference>
<organism evidence="1 2">
    <name type="scientific">Sphingomonas hankookensis</name>
    <dbReference type="NCBI Taxonomy" id="563996"/>
    <lineage>
        <taxon>Bacteria</taxon>
        <taxon>Pseudomonadati</taxon>
        <taxon>Pseudomonadota</taxon>
        <taxon>Alphaproteobacteria</taxon>
        <taxon>Sphingomonadales</taxon>
        <taxon>Sphingomonadaceae</taxon>
        <taxon>Sphingomonas</taxon>
    </lineage>
</organism>
<dbReference type="InterPro" id="IPR036412">
    <property type="entry name" value="HAD-like_sf"/>
</dbReference>
<evidence type="ECO:0000313" key="2">
    <source>
        <dbReference type="Proteomes" id="UP000076609"/>
    </source>
</evidence>
<protein>
    <submittedName>
        <fullName evidence="1">HAD family hydrolase</fullName>
    </submittedName>
</protein>
<dbReference type="Gene3D" id="3.40.50.1000">
    <property type="entry name" value="HAD superfamily/HAD-like"/>
    <property type="match status" value="1"/>
</dbReference>
<dbReference type="PANTHER" id="PTHR12725">
    <property type="entry name" value="HALOACID DEHALOGENASE-LIKE HYDROLASE"/>
    <property type="match status" value="1"/>
</dbReference>
<dbReference type="Pfam" id="PF00702">
    <property type="entry name" value="Hydrolase"/>
    <property type="match status" value="1"/>
</dbReference>
<keyword evidence="2" id="KW-1185">Reference proteome</keyword>
<dbReference type="Proteomes" id="UP000076609">
    <property type="component" value="Unassembled WGS sequence"/>
</dbReference>
<dbReference type="InterPro" id="IPR006439">
    <property type="entry name" value="HAD-SF_hydro_IA"/>
</dbReference>
<dbReference type="SFLD" id="SFLDS00003">
    <property type="entry name" value="Haloacid_Dehalogenase"/>
    <property type="match status" value="1"/>
</dbReference>
<proteinExistence type="predicted"/>
<dbReference type="InterPro" id="IPR010237">
    <property type="entry name" value="Pyr-5-nucltdase"/>
</dbReference>
<reference evidence="2" key="1">
    <citation type="submission" date="2016-01" db="EMBL/GenBank/DDBJ databases">
        <title>Draft genome of Chromobacterium sp. F49.</title>
        <authorList>
            <person name="Hong K.W."/>
        </authorList>
    </citation>
    <scope>NUCLEOTIDE SEQUENCE [LARGE SCALE GENOMIC DNA]</scope>
    <source>
        <strain evidence="2">CN3</strain>
    </source>
</reference>
<dbReference type="NCBIfam" id="TIGR01509">
    <property type="entry name" value="HAD-SF-IA-v3"/>
    <property type="match status" value="1"/>
</dbReference>
<evidence type="ECO:0000313" key="1">
    <source>
        <dbReference type="EMBL" id="KZE11579.1"/>
    </source>
</evidence>
<dbReference type="GO" id="GO:0016787">
    <property type="term" value="F:hydrolase activity"/>
    <property type="evidence" value="ECO:0007669"/>
    <property type="project" value="UniProtKB-KW"/>
</dbReference>
<dbReference type="SFLD" id="SFLDG01132">
    <property type="entry name" value="C1.5.3:_5'-Nucleotidase_Like"/>
    <property type="match status" value="1"/>
</dbReference>
<gene>
    <name evidence="1" type="ORF">AVT10_04885</name>
</gene>
<name>A0ABR5YCB3_9SPHN</name>
<dbReference type="EMBL" id="LQQO01000034">
    <property type="protein sequence ID" value="KZE11579.1"/>
    <property type="molecule type" value="Genomic_DNA"/>
</dbReference>
<accession>A0ABR5YCB3</accession>
<dbReference type="SFLD" id="SFLDG01129">
    <property type="entry name" value="C1.5:_HAD__Beta-PGM__Phosphata"/>
    <property type="match status" value="1"/>
</dbReference>
<dbReference type="SUPFAM" id="SSF56784">
    <property type="entry name" value="HAD-like"/>
    <property type="match status" value="1"/>
</dbReference>